<dbReference type="Proteomes" id="UP000184203">
    <property type="component" value="Unassembled WGS sequence"/>
</dbReference>
<gene>
    <name evidence="3" type="ORF">SAMN05444342_2627</name>
    <name evidence="2" type="ORF">ZOD2009_12095</name>
</gene>
<dbReference type="AlphaFoldDB" id="E7QUD9"/>
<keyword evidence="1" id="KW-0812">Transmembrane</keyword>
<dbReference type="Pfam" id="PF23930">
    <property type="entry name" value="DUF7268"/>
    <property type="match status" value="1"/>
</dbReference>
<keyword evidence="5" id="KW-1185">Reference proteome</keyword>
<dbReference type="RefSeq" id="WP_007980111.1">
    <property type="nucleotide sequence ID" value="NZ_AEMG01000009.1"/>
</dbReference>
<dbReference type="OrthoDB" id="329202at2157"/>
<feature type="transmembrane region" description="Helical" evidence="1">
    <location>
        <begin position="91"/>
        <end position="114"/>
    </location>
</feature>
<proteinExistence type="predicted"/>
<dbReference type="InterPro" id="IPR055692">
    <property type="entry name" value="DUF7268"/>
</dbReference>
<accession>E7QUD9</accession>
<dbReference type="PATRIC" id="fig|797209.4.peg.2381"/>
<keyword evidence="1" id="KW-0472">Membrane</keyword>
<evidence type="ECO:0000256" key="1">
    <source>
        <dbReference type="SAM" id="Phobius"/>
    </source>
</evidence>
<evidence type="ECO:0000313" key="2">
    <source>
        <dbReference type="EMBL" id="EFW92218.1"/>
    </source>
</evidence>
<dbReference type="eggNOG" id="arCOG06317">
    <property type="taxonomic scope" value="Archaea"/>
</dbReference>
<keyword evidence="1" id="KW-1133">Transmembrane helix</keyword>
<feature type="transmembrane region" description="Helical" evidence="1">
    <location>
        <begin position="46"/>
        <end position="71"/>
    </location>
</feature>
<reference evidence="2 4" key="1">
    <citation type="journal article" date="2014" name="ISME J.">
        <title>Trehalose/2-sulfotrehalose biosynthesis and glycine-betaine uptake are widely spread mechanisms for osmoadaptation in the Halobacteriales.</title>
        <authorList>
            <person name="Youssef N.H."/>
            <person name="Savage-Ashlock K.N."/>
            <person name="McCully A.L."/>
            <person name="Luedtke B."/>
            <person name="Shaw E.I."/>
            <person name="Hoff W.D."/>
            <person name="Elshahed M.S."/>
        </authorList>
    </citation>
    <scope>NUCLEOTIDE SEQUENCE [LARGE SCALE GENOMIC DNA]</scope>
    <source>
        <strain evidence="2 4">DX253</strain>
    </source>
</reference>
<evidence type="ECO:0000313" key="5">
    <source>
        <dbReference type="Proteomes" id="UP000184203"/>
    </source>
</evidence>
<dbReference type="Proteomes" id="UP000003751">
    <property type="component" value="Unassembled WGS sequence"/>
</dbReference>
<reference evidence="5" key="2">
    <citation type="submission" date="2016-11" db="EMBL/GenBank/DDBJ databases">
        <authorList>
            <person name="Varghese N."/>
            <person name="Submissions S."/>
        </authorList>
    </citation>
    <scope>NUCLEOTIDE SEQUENCE [LARGE SCALE GENOMIC DNA]</scope>
    <source>
        <strain evidence="5">DX253</strain>
    </source>
</reference>
<dbReference type="STRING" id="797209.GCA_000376445_02376"/>
<name>E7QUD9_HALPU</name>
<dbReference type="EMBL" id="FRAN01000003">
    <property type="protein sequence ID" value="SHK92105.1"/>
    <property type="molecule type" value="Genomic_DNA"/>
</dbReference>
<feature type="transmembrane region" description="Helical" evidence="1">
    <location>
        <begin position="13"/>
        <end position="34"/>
    </location>
</feature>
<evidence type="ECO:0000313" key="3">
    <source>
        <dbReference type="EMBL" id="SHK92105.1"/>
    </source>
</evidence>
<dbReference type="EMBL" id="AEMG01000009">
    <property type="protein sequence ID" value="EFW92218.1"/>
    <property type="molecule type" value="Genomic_DNA"/>
</dbReference>
<protein>
    <submittedName>
        <fullName evidence="2">Uncharacterized protein</fullName>
    </submittedName>
</protein>
<reference evidence="3" key="3">
    <citation type="submission" date="2016-11" db="EMBL/GenBank/DDBJ databases">
        <authorList>
            <person name="Jaros S."/>
            <person name="Januszkiewicz K."/>
            <person name="Wedrychowicz H."/>
        </authorList>
    </citation>
    <scope>NUCLEOTIDE SEQUENCE [LARGE SCALE GENOMIC DNA]</scope>
    <source>
        <strain evidence="3">DX253</strain>
    </source>
</reference>
<sequence length="118" mass="12065">MDFVGYLRPRVRLVSRFGGVGLALGGAGVLLVVAAGETVSFASRKVFAVAALAFGFAILGWSGSVFAGSAVENAQKYLDSNTGWTEADSRKAMTVIGSLGAGGMVGVTVMTLVLRAAY</sequence>
<organism evidence="2 4">
    <name type="scientific">Haladaptatus paucihalophilus DX253</name>
    <dbReference type="NCBI Taxonomy" id="797209"/>
    <lineage>
        <taxon>Archaea</taxon>
        <taxon>Methanobacteriati</taxon>
        <taxon>Methanobacteriota</taxon>
        <taxon>Stenosarchaea group</taxon>
        <taxon>Halobacteria</taxon>
        <taxon>Halobacteriales</taxon>
        <taxon>Haladaptataceae</taxon>
        <taxon>Haladaptatus</taxon>
    </lineage>
</organism>
<evidence type="ECO:0000313" key="4">
    <source>
        <dbReference type="Proteomes" id="UP000003751"/>
    </source>
</evidence>